<keyword evidence="1" id="KW-0175">Coiled coil</keyword>
<gene>
    <name evidence="3" type="ORF">L596_000436</name>
</gene>
<dbReference type="GO" id="GO:0032580">
    <property type="term" value="C:Golgi cisterna membrane"/>
    <property type="evidence" value="ECO:0007669"/>
    <property type="project" value="TreeGrafter"/>
</dbReference>
<protein>
    <recommendedName>
        <fullName evidence="5">Golgin subfamily A conserved domain-containing protein</fullName>
    </recommendedName>
</protein>
<dbReference type="Proteomes" id="UP000298663">
    <property type="component" value="Unassembled WGS sequence"/>
</dbReference>
<dbReference type="GO" id="GO:0000137">
    <property type="term" value="C:Golgi cis cisterna"/>
    <property type="evidence" value="ECO:0007669"/>
    <property type="project" value="TreeGrafter"/>
</dbReference>
<evidence type="ECO:0000256" key="1">
    <source>
        <dbReference type="SAM" id="Coils"/>
    </source>
</evidence>
<dbReference type="OrthoDB" id="5978643at2759"/>
<feature type="coiled-coil region" evidence="1">
    <location>
        <begin position="164"/>
        <end position="258"/>
    </location>
</feature>
<dbReference type="PANTHER" id="PTHR10881:SF46">
    <property type="entry name" value="GOLGIN SUBFAMILY A MEMBER 2"/>
    <property type="match status" value="1"/>
</dbReference>
<proteinExistence type="predicted"/>
<dbReference type="EMBL" id="AZBU02000001">
    <property type="protein sequence ID" value="TMS32617.1"/>
    <property type="molecule type" value="Genomic_DNA"/>
</dbReference>
<reference evidence="3 4" key="2">
    <citation type="journal article" date="2019" name="G3 (Bethesda)">
        <title>Hybrid Assembly of the Genome of the Entomopathogenic Nematode Steinernema carpocapsae Identifies the X-Chromosome.</title>
        <authorList>
            <person name="Serra L."/>
            <person name="Macchietto M."/>
            <person name="Macias-Munoz A."/>
            <person name="McGill C.J."/>
            <person name="Rodriguez I.M."/>
            <person name="Rodriguez B."/>
            <person name="Murad R."/>
            <person name="Mortazavi A."/>
        </authorList>
    </citation>
    <scope>NUCLEOTIDE SEQUENCE [LARGE SCALE GENOMIC DNA]</scope>
    <source>
        <strain evidence="3 4">ALL</strain>
    </source>
</reference>
<evidence type="ECO:0000313" key="4">
    <source>
        <dbReference type="Proteomes" id="UP000298663"/>
    </source>
</evidence>
<accession>A0A4U8UKG3</accession>
<comment type="caution">
    <text evidence="3">The sequence shown here is derived from an EMBL/GenBank/DDBJ whole genome shotgun (WGS) entry which is preliminary data.</text>
</comment>
<evidence type="ECO:0000313" key="3">
    <source>
        <dbReference type="EMBL" id="TMS32617.1"/>
    </source>
</evidence>
<keyword evidence="4" id="KW-1185">Reference proteome</keyword>
<dbReference type="GO" id="GO:0007030">
    <property type="term" value="P:Golgi organization"/>
    <property type="evidence" value="ECO:0007669"/>
    <property type="project" value="TreeGrafter"/>
</dbReference>
<feature type="compositionally biased region" description="Basic and acidic residues" evidence="2">
    <location>
        <begin position="64"/>
        <end position="82"/>
    </location>
</feature>
<feature type="region of interest" description="Disordered" evidence="2">
    <location>
        <begin position="14"/>
        <end position="82"/>
    </location>
</feature>
<feature type="coiled-coil region" evidence="1">
    <location>
        <begin position="440"/>
        <end position="505"/>
    </location>
</feature>
<dbReference type="InterPro" id="IPR024858">
    <property type="entry name" value="GOLGA"/>
</dbReference>
<name>A0A4U8UKG3_STECR</name>
<evidence type="ECO:0008006" key="5">
    <source>
        <dbReference type="Google" id="ProtNLM"/>
    </source>
</evidence>
<dbReference type="GO" id="GO:0005801">
    <property type="term" value="C:cis-Golgi network"/>
    <property type="evidence" value="ECO:0007669"/>
    <property type="project" value="TreeGrafter"/>
</dbReference>
<dbReference type="AlphaFoldDB" id="A0A4U8UKG3"/>
<sequence length="508" mass="58307">MTKSLDFHLKEFQAKRGTDQFPVRPAPSPSLSVSSTSEVINGRVSVNSISHEDTPHSYSQRQTPELRHEGHESSSDCSEAHQTVEKLRVHLSRAQRDYNALHEKHQELVSHYSNLHSTYEQLLNNPPVSKSTEAQITKLQAALTAAVEEKTTLQGTLRSNDQRISDLMDQVKQLEHIVEEAKSHQASTDAAPEPISIVQESQIRKMESEIQTLHGTISRQQEELIRMHKDGANMEVRIQRMQQDQNDAQARLRMAYRDNEQKAELVSGLQKKCELLEIHVGQMREHGIGPDGSMGLIDENSQLKEKLSDLITENDDLKKQVDAARVYYDSYKMDLDERMTELTKQFNDQHELLQQRTDELNMATDQICDMKLELQTMQDKQNSSRDGSPESDTLQNEFEALQEYAKDLHNKYTVACDKQQESISEYLRVKNAYEALKTSYETCEVQLDEERRSLRRLKEATENTQLINTDIRSLTEQLANEKATVSRAVSQNSELKEQLIEMEDKPRS</sequence>
<feature type="compositionally biased region" description="Low complexity" evidence="2">
    <location>
        <begin position="29"/>
        <end position="39"/>
    </location>
</feature>
<dbReference type="PANTHER" id="PTHR10881">
    <property type="entry name" value="GOLGIN SUBFAMILY A MEMBER-RELATED"/>
    <property type="match status" value="1"/>
</dbReference>
<dbReference type="STRING" id="34508.A0A4U8UKG3"/>
<reference evidence="3 4" key="1">
    <citation type="journal article" date="2015" name="Genome Biol.">
        <title>Comparative genomics of Steinernema reveals deeply conserved gene regulatory networks.</title>
        <authorList>
            <person name="Dillman A.R."/>
            <person name="Macchietto M."/>
            <person name="Porter C.F."/>
            <person name="Rogers A."/>
            <person name="Williams B."/>
            <person name="Antoshechkin I."/>
            <person name="Lee M.M."/>
            <person name="Goodwin Z."/>
            <person name="Lu X."/>
            <person name="Lewis E.E."/>
            <person name="Goodrich-Blair H."/>
            <person name="Stock S.P."/>
            <person name="Adams B.J."/>
            <person name="Sternberg P.W."/>
            <person name="Mortazavi A."/>
        </authorList>
    </citation>
    <scope>NUCLEOTIDE SEQUENCE [LARGE SCALE GENOMIC DNA]</scope>
    <source>
        <strain evidence="3 4">ALL</strain>
    </source>
</reference>
<evidence type="ECO:0000256" key="2">
    <source>
        <dbReference type="SAM" id="MobiDB-lite"/>
    </source>
</evidence>
<organism evidence="3 4">
    <name type="scientific">Steinernema carpocapsae</name>
    <name type="common">Entomopathogenic nematode</name>
    <dbReference type="NCBI Taxonomy" id="34508"/>
    <lineage>
        <taxon>Eukaryota</taxon>
        <taxon>Metazoa</taxon>
        <taxon>Ecdysozoa</taxon>
        <taxon>Nematoda</taxon>
        <taxon>Chromadorea</taxon>
        <taxon>Rhabditida</taxon>
        <taxon>Tylenchina</taxon>
        <taxon>Panagrolaimomorpha</taxon>
        <taxon>Strongyloidoidea</taxon>
        <taxon>Steinernematidae</taxon>
        <taxon>Steinernema</taxon>
    </lineage>
</organism>